<dbReference type="CDD" id="cd06577">
    <property type="entry name" value="PASTA_pknB"/>
    <property type="match status" value="3"/>
</dbReference>
<dbReference type="PROSITE" id="PS50011">
    <property type="entry name" value="PROTEIN_KINASE_DOM"/>
    <property type="match status" value="1"/>
</dbReference>
<reference evidence="14 15" key="1">
    <citation type="submission" date="2020-01" db="EMBL/GenBank/DDBJ databases">
        <title>Genome analysis of Anaerocolumna sp. CBA3638.</title>
        <authorList>
            <person name="Kim J."/>
            <person name="Roh S.W."/>
        </authorList>
    </citation>
    <scope>NUCLEOTIDE SEQUENCE [LARGE SCALE GENOMIC DNA]</scope>
    <source>
        <strain evidence="14 15">CBA3638</strain>
    </source>
</reference>
<dbReference type="SMART" id="SM00740">
    <property type="entry name" value="PASTA"/>
    <property type="match status" value="3"/>
</dbReference>
<evidence type="ECO:0000256" key="5">
    <source>
        <dbReference type="ARBA" id="ARBA00022777"/>
    </source>
</evidence>
<dbReference type="FunFam" id="1.10.510.10:FF:000021">
    <property type="entry name" value="Serine/threonine protein kinase"/>
    <property type="match status" value="1"/>
</dbReference>
<evidence type="ECO:0000256" key="7">
    <source>
        <dbReference type="ARBA" id="ARBA00047899"/>
    </source>
</evidence>
<dbReference type="SUPFAM" id="SSF56112">
    <property type="entry name" value="Protein kinase-like (PK-like)"/>
    <property type="match status" value="1"/>
</dbReference>
<keyword evidence="11" id="KW-1133">Transmembrane helix</keyword>
<dbReference type="Pfam" id="PF03793">
    <property type="entry name" value="PASTA"/>
    <property type="match status" value="3"/>
</dbReference>
<dbReference type="GO" id="GO:0004674">
    <property type="term" value="F:protein serine/threonine kinase activity"/>
    <property type="evidence" value="ECO:0007669"/>
    <property type="project" value="UniProtKB-KW"/>
</dbReference>
<keyword evidence="2" id="KW-0723">Serine/threonine-protein kinase</keyword>
<accession>A0A6P1TPC9</accession>
<evidence type="ECO:0000256" key="3">
    <source>
        <dbReference type="ARBA" id="ARBA00022679"/>
    </source>
</evidence>
<evidence type="ECO:0000256" key="4">
    <source>
        <dbReference type="ARBA" id="ARBA00022741"/>
    </source>
</evidence>
<feature type="binding site" evidence="9">
    <location>
        <position position="41"/>
    </location>
    <ligand>
        <name>ATP</name>
        <dbReference type="ChEBI" id="CHEBI:30616"/>
    </ligand>
</feature>
<dbReference type="InterPro" id="IPR017441">
    <property type="entry name" value="Protein_kinase_ATP_BS"/>
</dbReference>
<evidence type="ECO:0000256" key="2">
    <source>
        <dbReference type="ARBA" id="ARBA00022527"/>
    </source>
</evidence>
<dbReference type="InterPro" id="IPR000719">
    <property type="entry name" value="Prot_kinase_dom"/>
</dbReference>
<evidence type="ECO:0000259" key="12">
    <source>
        <dbReference type="PROSITE" id="PS50011"/>
    </source>
</evidence>
<evidence type="ECO:0000256" key="8">
    <source>
        <dbReference type="ARBA" id="ARBA00048679"/>
    </source>
</evidence>
<keyword evidence="11" id="KW-0812">Transmembrane</keyword>
<dbReference type="PROSITE" id="PS00107">
    <property type="entry name" value="PROTEIN_KINASE_ATP"/>
    <property type="match status" value="1"/>
</dbReference>
<dbReference type="Gene3D" id="3.30.10.20">
    <property type="match status" value="3"/>
</dbReference>
<evidence type="ECO:0000256" key="1">
    <source>
        <dbReference type="ARBA" id="ARBA00012513"/>
    </source>
</evidence>
<keyword evidence="6 9" id="KW-0067">ATP-binding</keyword>
<feature type="domain" description="Protein kinase" evidence="12">
    <location>
        <begin position="12"/>
        <end position="278"/>
    </location>
</feature>
<dbReference type="AlphaFoldDB" id="A0A6P1TPC9"/>
<evidence type="ECO:0000256" key="9">
    <source>
        <dbReference type="PROSITE-ProRule" id="PRU10141"/>
    </source>
</evidence>
<comment type="catalytic activity">
    <reaction evidence="7">
        <text>L-threonyl-[protein] + ATP = O-phospho-L-threonyl-[protein] + ADP + H(+)</text>
        <dbReference type="Rhea" id="RHEA:46608"/>
        <dbReference type="Rhea" id="RHEA-COMP:11060"/>
        <dbReference type="Rhea" id="RHEA-COMP:11605"/>
        <dbReference type="ChEBI" id="CHEBI:15378"/>
        <dbReference type="ChEBI" id="CHEBI:30013"/>
        <dbReference type="ChEBI" id="CHEBI:30616"/>
        <dbReference type="ChEBI" id="CHEBI:61977"/>
        <dbReference type="ChEBI" id="CHEBI:456216"/>
        <dbReference type="EC" id="2.7.11.1"/>
    </reaction>
</comment>
<evidence type="ECO:0000259" key="13">
    <source>
        <dbReference type="PROSITE" id="PS51178"/>
    </source>
</evidence>
<dbReference type="PANTHER" id="PTHR43289:SF34">
    <property type="entry name" value="SERINE_THREONINE-PROTEIN KINASE YBDM-RELATED"/>
    <property type="match status" value="1"/>
</dbReference>
<dbReference type="Gene3D" id="1.10.510.10">
    <property type="entry name" value="Transferase(Phosphotransferase) domain 1"/>
    <property type="match status" value="1"/>
</dbReference>
<keyword evidence="3" id="KW-0808">Transferase</keyword>
<proteinExistence type="predicted"/>
<feature type="region of interest" description="Disordered" evidence="10">
    <location>
        <begin position="315"/>
        <end position="344"/>
    </location>
</feature>
<protein>
    <recommendedName>
        <fullName evidence="1">non-specific serine/threonine protein kinase</fullName>
        <ecNumber evidence="1">2.7.11.1</ecNumber>
    </recommendedName>
</protein>
<dbReference type="PANTHER" id="PTHR43289">
    <property type="entry name" value="MITOGEN-ACTIVATED PROTEIN KINASE KINASE KINASE 20-RELATED"/>
    <property type="match status" value="1"/>
</dbReference>
<dbReference type="InterPro" id="IPR011009">
    <property type="entry name" value="Kinase-like_dom_sf"/>
</dbReference>
<dbReference type="RefSeq" id="WP_161838867.1">
    <property type="nucleotide sequence ID" value="NZ_CP048000.1"/>
</dbReference>
<dbReference type="Proteomes" id="UP000464314">
    <property type="component" value="Chromosome"/>
</dbReference>
<evidence type="ECO:0000256" key="11">
    <source>
        <dbReference type="SAM" id="Phobius"/>
    </source>
</evidence>
<dbReference type="InterPro" id="IPR008271">
    <property type="entry name" value="Ser/Thr_kinase_AS"/>
</dbReference>
<keyword evidence="15" id="KW-1185">Reference proteome</keyword>
<feature type="transmembrane region" description="Helical" evidence="11">
    <location>
        <begin position="353"/>
        <end position="377"/>
    </location>
</feature>
<organism evidence="14 15">
    <name type="scientific">Anaerocolumna sedimenticola</name>
    <dbReference type="NCBI Taxonomy" id="2696063"/>
    <lineage>
        <taxon>Bacteria</taxon>
        <taxon>Bacillati</taxon>
        <taxon>Bacillota</taxon>
        <taxon>Clostridia</taxon>
        <taxon>Lachnospirales</taxon>
        <taxon>Lachnospiraceae</taxon>
        <taxon>Anaerocolumna</taxon>
    </lineage>
</organism>
<evidence type="ECO:0000313" key="14">
    <source>
        <dbReference type="EMBL" id="QHQ62042.1"/>
    </source>
</evidence>
<gene>
    <name evidence="14" type="primary">pknB</name>
    <name evidence="14" type="ORF">Ana3638_15680</name>
</gene>
<keyword evidence="11" id="KW-0472">Membrane</keyword>
<dbReference type="NCBIfam" id="NF033483">
    <property type="entry name" value="PknB_PASTA_kin"/>
    <property type="match status" value="1"/>
</dbReference>
<evidence type="ECO:0000313" key="15">
    <source>
        <dbReference type="Proteomes" id="UP000464314"/>
    </source>
</evidence>
<feature type="domain" description="PASTA" evidence="13">
    <location>
        <begin position="544"/>
        <end position="613"/>
    </location>
</feature>
<dbReference type="InterPro" id="IPR005543">
    <property type="entry name" value="PASTA_dom"/>
</dbReference>
<dbReference type="PROSITE" id="PS51178">
    <property type="entry name" value="PASTA"/>
    <property type="match status" value="3"/>
</dbReference>
<dbReference type="GO" id="GO:0005524">
    <property type="term" value="F:ATP binding"/>
    <property type="evidence" value="ECO:0007669"/>
    <property type="project" value="UniProtKB-UniRule"/>
</dbReference>
<dbReference type="CDD" id="cd14014">
    <property type="entry name" value="STKc_PknB_like"/>
    <property type="match status" value="1"/>
</dbReference>
<evidence type="ECO:0000256" key="6">
    <source>
        <dbReference type="ARBA" id="ARBA00022840"/>
    </source>
</evidence>
<sequence length="729" mass="79775">MLKPGMFISDRYEIIDKVGSGGMADVYKARCHRLNRFVAIKVLKPEYSDDKNFVKKFRGEAQSAAGLSHPNIVNVYDVGDDNGLHYIVMELVEGITLKNFIERKGKLEVKEAVGIAIQIAMGMEAAHMNHIIHRDIKPQNIIISKEGKVKVTDFGIAKATTSNTITSNAMGSVHYLSPEQARGGYSDEKSDIYSLGVTLYEMLSGQVPFAGDNTVSVALLHIQGEAAPLRELDPNIPLSVDRIVQKCMQKKPERRYLSASELIADLKRSISNPNGDFVVIPNASVNDSPTINISDDEVNHIKSATKMTGAGYDTSKDIYQNTDGRRMGDTNYNQNDSDEEEELDSVDPRVEKIILVGSIAAGVILTILIIFFVVRFFKLFPGSDNKPGISTTETTTEESIDSTTTEETSETIVIPPVVGLKLKDAEDTLYAKSEFLKVTSTEEYSDEYEKGMVMKQYPAQDTEVESDAEVSLVVSLGSKPFQVPNVYNLTDNQAVTILQEAGLVVQHDYAYSDEIEEGRVIETNPARDTDAVKGDTITVIISNGPEVKTVKVPAILGLTEKKAAEKLVAAGLKKGEVATDYSDTYPKGQVMSQSKGEGTEVDSGTAIDFVVSLGSGVTDPPEDNTQTFIGHIEIDENPFDYQGDSGIVKIQLIQDGNTTTLLKENLDYDSFPLNVGDYTSESGSTGTVKMYIGREAADGEDGAVSENGKLIKYEQYPTTWRVEFTPVEE</sequence>
<dbReference type="PROSITE" id="PS00108">
    <property type="entry name" value="PROTEIN_KINASE_ST"/>
    <property type="match status" value="1"/>
</dbReference>
<feature type="region of interest" description="Disordered" evidence="10">
    <location>
        <begin position="387"/>
        <end position="408"/>
    </location>
</feature>
<name>A0A6P1TPC9_9FIRM</name>
<dbReference type="Pfam" id="PF00069">
    <property type="entry name" value="Pkinase"/>
    <property type="match status" value="1"/>
</dbReference>
<evidence type="ECO:0000256" key="10">
    <source>
        <dbReference type="SAM" id="MobiDB-lite"/>
    </source>
</evidence>
<keyword evidence="5 14" id="KW-0418">Kinase</keyword>
<dbReference type="EMBL" id="CP048000">
    <property type="protein sequence ID" value="QHQ62042.1"/>
    <property type="molecule type" value="Genomic_DNA"/>
</dbReference>
<comment type="catalytic activity">
    <reaction evidence="8">
        <text>L-seryl-[protein] + ATP = O-phospho-L-seryl-[protein] + ADP + H(+)</text>
        <dbReference type="Rhea" id="RHEA:17989"/>
        <dbReference type="Rhea" id="RHEA-COMP:9863"/>
        <dbReference type="Rhea" id="RHEA-COMP:11604"/>
        <dbReference type="ChEBI" id="CHEBI:15378"/>
        <dbReference type="ChEBI" id="CHEBI:29999"/>
        <dbReference type="ChEBI" id="CHEBI:30616"/>
        <dbReference type="ChEBI" id="CHEBI:83421"/>
        <dbReference type="ChEBI" id="CHEBI:456216"/>
        <dbReference type="EC" id="2.7.11.1"/>
    </reaction>
</comment>
<feature type="domain" description="PASTA" evidence="13">
    <location>
        <begin position="408"/>
        <end position="476"/>
    </location>
</feature>
<dbReference type="SMART" id="SM00220">
    <property type="entry name" value="S_TKc"/>
    <property type="match status" value="1"/>
</dbReference>
<feature type="domain" description="PASTA" evidence="13">
    <location>
        <begin position="477"/>
        <end position="543"/>
    </location>
</feature>
<keyword evidence="4 9" id="KW-0547">Nucleotide-binding</keyword>
<dbReference type="KEGG" id="anr:Ana3638_15680"/>
<dbReference type="FunFam" id="3.30.200.20:FF:000035">
    <property type="entry name" value="Serine/threonine protein kinase Stk1"/>
    <property type="match status" value="1"/>
</dbReference>
<dbReference type="Gene3D" id="3.30.200.20">
    <property type="entry name" value="Phosphorylase Kinase, domain 1"/>
    <property type="match status" value="1"/>
</dbReference>
<dbReference type="EC" id="2.7.11.1" evidence="1"/>